<dbReference type="Proteomes" id="UP000284706">
    <property type="component" value="Unassembled WGS sequence"/>
</dbReference>
<feature type="region of interest" description="Disordered" evidence="2">
    <location>
        <begin position="194"/>
        <end position="328"/>
    </location>
</feature>
<accession>A0A409VJ10</accession>
<evidence type="ECO:0000313" key="4">
    <source>
        <dbReference type="Proteomes" id="UP000284706"/>
    </source>
</evidence>
<feature type="region of interest" description="Disordered" evidence="2">
    <location>
        <begin position="20"/>
        <end position="131"/>
    </location>
</feature>
<feature type="compositionally biased region" description="Acidic residues" evidence="2">
    <location>
        <begin position="851"/>
        <end position="874"/>
    </location>
</feature>
<feature type="coiled-coil region" evidence="1">
    <location>
        <begin position="486"/>
        <end position="534"/>
    </location>
</feature>
<dbReference type="InParanoid" id="A0A409VJ10"/>
<dbReference type="STRING" id="231916.A0A409VJ10"/>
<evidence type="ECO:0000313" key="3">
    <source>
        <dbReference type="EMBL" id="PPQ66269.1"/>
    </source>
</evidence>
<reference evidence="3 4" key="1">
    <citation type="journal article" date="2018" name="Evol. Lett.">
        <title>Horizontal gene cluster transfer increased hallucinogenic mushroom diversity.</title>
        <authorList>
            <person name="Reynolds H.T."/>
            <person name="Vijayakumar V."/>
            <person name="Gluck-Thaler E."/>
            <person name="Korotkin H.B."/>
            <person name="Matheny P.B."/>
            <person name="Slot J.C."/>
        </authorList>
    </citation>
    <scope>NUCLEOTIDE SEQUENCE [LARGE SCALE GENOMIC DNA]</scope>
    <source>
        <strain evidence="3 4">SRW20</strain>
    </source>
</reference>
<feature type="region of interest" description="Disordered" evidence="2">
    <location>
        <begin position="447"/>
        <end position="485"/>
    </location>
</feature>
<feature type="compositionally biased region" description="Polar residues" evidence="2">
    <location>
        <begin position="1073"/>
        <end position="1084"/>
    </location>
</feature>
<feature type="region of interest" description="Disordered" evidence="2">
    <location>
        <begin position="683"/>
        <end position="779"/>
    </location>
</feature>
<evidence type="ECO:0000256" key="1">
    <source>
        <dbReference type="SAM" id="Coils"/>
    </source>
</evidence>
<feature type="region of interest" description="Disordered" evidence="2">
    <location>
        <begin position="1148"/>
        <end position="1195"/>
    </location>
</feature>
<feature type="region of interest" description="Disordered" evidence="2">
    <location>
        <begin position="1217"/>
        <end position="1254"/>
    </location>
</feature>
<organism evidence="3 4">
    <name type="scientific">Gymnopilus dilepis</name>
    <dbReference type="NCBI Taxonomy" id="231916"/>
    <lineage>
        <taxon>Eukaryota</taxon>
        <taxon>Fungi</taxon>
        <taxon>Dikarya</taxon>
        <taxon>Basidiomycota</taxon>
        <taxon>Agaricomycotina</taxon>
        <taxon>Agaricomycetes</taxon>
        <taxon>Agaricomycetidae</taxon>
        <taxon>Agaricales</taxon>
        <taxon>Agaricineae</taxon>
        <taxon>Hymenogastraceae</taxon>
        <taxon>Gymnopilus</taxon>
    </lineage>
</organism>
<dbReference type="OrthoDB" id="2528184at2759"/>
<sequence length="1291" mass="138893">MDPAAVDILRDDAAEKSRFDNFKLGKMPPPTIAAGARHGHARSHSRNLSISSLSLPASKSTVLADNSQPALSPTLSPSPTSLTHSNPGPPSKRNSHHRRRSSVSTRHESAEMMGVALPDLPPSTSDDNINLGEKDSIRRRALWALEGKPDVAFNKVEIPDISTPDVEKMMFDFATKSSSFGSGLNTLSGNKRDSFKLLGPSSSSKDQLGTLLEEEEEEEESSPSSSVKENVPPPNTPVTPITPAVSVTKATPAKPRPSTLNLRPLSLTPENLSTIATGLPSPSPSPSPSVHTGLRSLSLTPSTASSVDESSEDTVSKQVRRQALVSPTPASRKPILNLALEKLESKSACDDEGKPTRRSSISYKRSSNGATLNMAGLPTPEMTPTFGRRYSNGSDSRGSLSAEDEFFPAPPTQTRPLSASEQHFLFKSHNALLARITDLERALSMRRRESGGYSNGGNSRPMSVVSSLSSSSDLGNASGSVTGEPSDEMLRLIADLKAERDELKRDVDGWRTRVNDLESQIGVLAKRVENERRDAWVARSRVGLLEVEKNVLSKKVEALDDLVAVHGKEKAAWESEKAVLIRENEEVKLSVARLELELESVRKELETEKSRKAKQELDPLATPTPRSFDSFKRPGFGLGPVPKKHGLGFMSVDSESSTTDVDPDSSCEDIAFNFGLKAVKEEGDDDEVVYSDEEDNGLAGYEDEYEEDMSLQSSSSFGSDEDLPRSVAHLKQPSSPTTPRPQVFTPPRAGHARRATLSKTWTFPFGGQLQTPPKEEDETDKFFGCLEDVESDTSGSVPSSPSAYSYEKSKSMFASGFKFGPADDNASFFFPSGIGMPAEDECEKRLEVVAEEVEEEEEQDGRDDSVEDDDEEMFGDMGGIRITFTPPQEEVEVKDEWKQIQISSPVKRTSPPPMLPALDFGADLSDEEDDEVGAIPFNFGRPLAEERPPSPPPSPPVVTPAPLPTISVSPPTSLSRPSSPSMIPRPASPSSLPRASNAPTSCSSTSIPSSMSPKSPPVLSKALPASPGSKFVTPPNKRGGATPSFIPQPVSSPSPMRVASSSSSITKPKVTAIPTSTFIRQPSTRKPLFTAAKGQSSPGSASSNVPARNVNTRSFRSSSDDDTAAAALFDGEGSNYVNSPSQMKSIDFSHDLILTIQRPNQSRPSTPGSSPIIPSSPPTSKTYSTPSNMTTTSPISARISLQTLTNFIPFSWSSRAKAAPESSDPASGDFDDQNVVRPQPSAPRQSGERGFVSREKQLSKLKARIEAEGAVAMRTSVNTKCKKCSGQFVCI</sequence>
<feature type="compositionally biased region" description="Low complexity" evidence="2">
    <location>
        <begin position="463"/>
        <end position="481"/>
    </location>
</feature>
<name>A0A409VJ10_9AGAR</name>
<feature type="compositionally biased region" description="Basic and acidic residues" evidence="2">
    <location>
        <begin position="605"/>
        <end position="617"/>
    </location>
</feature>
<feature type="compositionally biased region" description="Polar residues" evidence="2">
    <location>
        <begin position="1093"/>
        <end position="1111"/>
    </location>
</feature>
<feature type="compositionally biased region" description="Acidic residues" evidence="2">
    <location>
        <begin position="683"/>
        <end position="709"/>
    </location>
</feature>
<feature type="compositionally biased region" description="Polar residues" evidence="2">
    <location>
        <begin position="61"/>
        <end position="70"/>
    </location>
</feature>
<feature type="compositionally biased region" description="Low complexity" evidence="2">
    <location>
        <begin position="964"/>
        <end position="1020"/>
    </location>
</feature>
<dbReference type="EMBL" id="NHYE01005634">
    <property type="protein sequence ID" value="PPQ66269.1"/>
    <property type="molecule type" value="Genomic_DNA"/>
</dbReference>
<feature type="region of interest" description="Disordered" evidence="2">
    <location>
        <begin position="851"/>
        <end position="1122"/>
    </location>
</feature>
<feature type="region of interest" description="Disordered" evidence="2">
    <location>
        <begin position="605"/>
        <end position="634"/>
    </location>
</feature>
<feature type="compositionally biased region" description="Low complexity" evidence="2">
    <location>
        <begin position="46"/>
        <end position="60"/>
    </location>
</feature>
<proteinExistence type="predicted"/>
<feature type="compositionally biased region" description="Low complexity" evidence="2">
    <location>
        <begin position="1162"/>
        <end position="1187"/>
    </location>
</feature>
<gene>
    <name evidence="3" type="ORF">CVT26_010953</name>
</gene>
<feature type="compositionally biased region" description="Pro residues" evidence="2">
    <location>
        <begin position="949"/>
        <end position="963"/>
    </location>
</feature>
<protein>
    <submittedName>
        <fullName evidence="3">Uncharacterized protein</fullName>
    </submittedName>
</protein>
<feature type="compositionally biased region" description="Low complexity" evidence="2">
    <location>
        <begin position="1049"/>
        <end position="1064"/>
    </location>
</feature>
<keyword evidence="4" id="KW-1185">Reference proteome</keyword>
<feature type="compositionally biased region" description="Acidic residues" evidence="2">
    <location>
        <begin position="212"/>
        <end position="221"/>
    </location>
</feature>
<comment type="caution">
    <text evidence="3">The sequence shown here is derived from an EMBL/GenBank/DDBJ whole genome shotgun (WGS) entry which is preliminary data.</text>
</comment>
<feature type="compositionally biased region" description="Low complexity" evidence="2">
    <location>
        <begin position="71"/>
        <end position="83"/>
    </location>
</feature>
<evidence type="ECO:0000256" key="2">
    <source>
        <dbReference type="SAM" id="MobiDB-lite"/>
    </source>
</evidence>
<keyword evidence="1" id="KW-0175">Coiled coil</keyword>